<evidence type="ECO:0000313" key="9">
    <source>
        <dbReference type="Proteomes" id="UP001175604"/>
    </source>
</evidence>
<dbReference type="Pfam" id="PF02770">
    <property type="entry name" value="Acyl-CoA_dh_M"/>
    <property type="match status" value="1"/>
</dbReference>
<comment type="similarity">
    <text evidence="2">Belongs to the acyl-CoA dehydrogenase family.</text>
</comment>
<keyword evidence="9" id="KW-1185">Reference proteome</keyword>
<dbReference type="InterPro" id="IPR009075">
    <property type="entry name" value="AcylCo_DH/oxidase_C"/>
</dbReference>
<evidence type="ECO:0000259" key="7">
    <source>
        <dbReference type="Pfam" id="PF02771"/>
    </source>
</evidence>
<feature type="domain" description="Acyl-CoA dehydrogenase/oxidase N-terminal" evidence="7">
    <location>
        <begin position="15"/>
        <end position="126"/>
    </location>
</feature>
<dbReference type="InterPro" id="IPR036250">
    <property type="entry name" value="AcylCo_DH-like_C"/>
</dbReference>
<dbReference type="Gene3D" id="1.10.540.10">
    <property type="entry name" value="Acyl-CoA dehydrogenase/oxidase, N-terminal domain"/>
    <property type="match status" value="1"/>
</dbReference>
<feature type="domain" description="Acyl-CoA oxidase/dehydrogenase middle" evidence="6">
    <location>
        <begin position="130"/>
        <end position="223"/>
    </location>
</feature>
<protein>
    <submittedName>
        <fullName evidence="8">Acyl-CoA dehydrogenase family protein</fullName>
    </submittedName>
</protein>
<dbReference type="Proteomes" id="UP001175604">
    <property type="component" value="Unassembled WGS sequence"/>
</dbReference>
<gene>
    <name evidence="8" type="ORF">QUC21_15805</name>
</gene>
<evidence type="ECO:0000259" key="6">
    <source>
        <dbReference type="Pfam" id="PF02770"/>
    </source>
</evidence>
<dbReference type="InterPro" id="IPR046373">
    <property type="entry name" value="Acyl-CoA_Oxase/DH_mid-dom_sf"/>
</dbReference>
<evidence type="ECO:0000256" key="1">
    <source>
        <dbReference type="ARBA" id="ARBA00001974"/>
    </source>
</evidence>
<dbReference type="Gene3D" id="2.40.110.10">
    <property type="entry name" value="Butyryl-CoA Dehydrogenase, subunit A, domain 2"/>
    <property type="match status" value="1"/>
</dbReference>
<evidence type="ECO:0000256" key="4">
    <source>
        <dbReference type="ARBA" id="ARBA00022827"/>
    </source>
</evidence>
<accession>A0ABT7W5N2</accession>
<evidence type="ECO:0000313" key="8">
    <source>
        <dbReference type="EMBL" id="MDM9560502.1"/>
    </source>
</evidence>
<dbReference type="EMBL" id="JAUDJE010000014">
    <property type="protein sequence ID" value="MDM9560502.1"/>
    <property type="molecule type" value="Genomic_DNA"/>
</dbReference>
<keyword evidence="4" id="KW-0274">FAD</keyword>
<dbReference type="SUPFAM" id="SSF47203">
    <property type="entry name" value="Acyl-CoA dehydrogenase C-terminal domain-like"/>
    <property type="match status" value="1"/>
</dbReference>
<dbReference type="InterPro" id="IPR013786">
    <property type="entry name" value="AcylCoA_DH/ox_N"/>
</dbReference>
<evidence type="ECO:0000259" key="5">
    <source>
        <dbReference type="Pfam" id="PF00441"/>
    </source>
</evidence>
<dbReference type="InterPro" id="IPR006091">
    <property type="entry name" value="Acyl-CoA_Oxase/DH_mid-dom"/>
</dbReference>
<dbReference type="InterPro" id="IPR037069">
    <property type="entry name" value="AcylCoA_DH/ox_N_sf"/>
</dbReference>
<feature type="domain" description="Acyl-CoA dehydrogenase/oxidase C-terminal" evidence="5">
    <location>
        <begin position="235"/>
        <end position="384"/>
    </location>
</feature>
<dbReference type="Gene3D" id="1.20.140.10">
    <property type="entry name" value="Butyryl-CoA Dehydrogenase, subunit A, domain 3"/>
    <property type="match status" value="1"/>
</dbReference>
<dbReference type="InterPro" id="IPR009100">
    <property type="entry name" value="AcylCoA_DH/oxidase_NM_dom_sf"/>
</dbReference>
<evidence type="ECO:0000256" key="3">
    <source>
        <dbReference type="ARBA" id="ARBA00022630"/>
    </source>
</evidence>
<comment type="cofactor">
    <cofactor evidence="1">
        <name>FAD</name>
        <dbReference type="ChEBI" id="CHEBI:57692"/>
    </cofactor>
</comment>
<dbReference type="Pfam" id="PF00441">
    <property type="entry name" value="Acyl-CoA_dh_1"/>
    <property type="match status" value="1"/>
</dbReference>
<organism evidence="8 9">
    <name type="scientific">Bordetella petrii</name>
    <dbReference type="NCBI Taxonomy" id="94624"/>
    <lineage>
        <taxon>Bacteria</taxon>
        <taxon>Pseudomonadati</taxon>
        <taxon>Pseudomonadota</taxon>
        <taxon>Betaproteobacteria</taxon>
        <taxon>Burkholderiales</taxon>
        <taxon>Alcaligenaceae</taxon>
        <taxon>Bordetella</taxon>
    </lineage>
</organism>
<keyword evidence="3" id="KW-0285">Flavoprotein</keyword>
<dbReference type="PANTHER" id="PTHR43884:SF12">
    <property type="entry name" value="ISOVALERYL-COA DEHYDROGENASE, MITOCHONDRIAL-RELATED"/>
    <property type="match status" value="1"/>
</dbReference>
<dbReference type="Pfam" id="PF02771">
    <property type="entry name" value="Acyl-CoA_dh_N"/>
    <property type="match status" value="1"/>
</dbReference>
<dbReference type="PIRSF" id="PIRSF016578">
    <property type="entry name" value="HsaA"/>
    <property type="match status" value="1"/>
</dbReference>
<reference evidence="8" key="1">
    <citation type="submission" date="2023-06" db="EMBL/GenBank/DDBJ databases">
        <title>full genome analysis of Phenantherene degrader P3.</title>
        <authorList>
            <person name="Akbar A."/>
            <person name="Rahmeh R."/>
            <person name="Kishk M."/>
        </authorList>
    </citation>
    <scope>NUCLEOTIDE SEQUENCE</scope>
    <source>
        <strain evidence="8">P3</strain>
    </source>
</reference>
<dbReference type="RefSeq" id="WP_289786067.1">
    <property type="nucleotide sequence ID" value="NZ_JAUDJE010000014.1"/>
</dbReference>
<comment type="caution">
    <text evidence="8">The sequence shown here is derived from an EMBL/GenBank/DDBJ whole genome shotgun (WGS) entry which is preliminary data.</text>
</comment>
<name>A0ABT7W5N2_9BORD</name>
<dbReference type="SUPFAM" id="SSF56645">
    <property type="entry name" value="Acyl-CoA dehydrogenase NM domain-like"/>
    <property type="match status" value="1"/>
</dbReference>
<dbReference type="PANTHER" id="PTHR43884">
    <property type="entry name" value="ACYL-COA DEHYDROGENASE"/>
    <property type="match status" value="1"/>
</dbReference>
<proteinExistence type="inferred from homology"/>
<evidence type="ECO:0000256" key="2">
    <source>
        <dbReference type="ARBA" id="ARBA00009347"/>
    </source>
</evidence>
<sequence>MNAMPDLPMNFQLSADQVELQDALRRYLQSEVAPIVDEYEAQSRMVPAQVVRAMHDFGLLGGLLPEASGGFALPMTTYGMLIAEVARVWPSLRSIVSTSNLAASVLADGGSPELKKKYLPRILSGEAIASFALSEPNIGSDAANIETRAVPTGQGWKVSGRKLYISLGPVCELGVVFVRTGEAGRRQVSCLLFESKMPGFSVSAIPKMGMHSCPLGELLFDDVEIPREHLVGAEGAGFALAKKYLNIGRCVVAFSALGIAEAACEAAVRYAGERVQFGRPIAGFQLVQHMIADMLTLVETSRLLCYRAADALDRDAPDSHMLCSMAKRHATDAVLRVAEQALQVHGGAGYTALFPVERYYRDARHLSIAEGTNQIQSLLIAQSVLGVSALK</sequence>